<comment type="subunit">
    <text evidence="8">Homodimer.</text>
</comment>
<feature type="binding site" evidence="8">
    <location>
        <begin position="193"/>
        <end position="197"/>
    </location>
    <ligand>
        <name>ATP</name>
        <dbReference type="ChEBI" id="CHEBI:30616"/>
    </ligand>
</feature>
<keyword evidence="11" id="KW-1185">Reference proteome</keyword>
<keyword evidence="2 8" id="KW-0436">Ligase</keyword>
<dbReference type="EMBL" id="CP072642">
    <property type="protein sequence ID" value="QUV94019.1"/>
    <property type="molecule type" value="Genomic_DNA"/>
</dbReference>
<feature type="binding site" evidence="8">
    <location>
        <position position="186"/>
    </location>
    <ligand>
        <name>ATP</name>
        <dbReference type="ChEBI" id="CHEBI:30616"/>
    </ligand>
</feature>
<dbReference type="PANTHER" id="PTHR43766">
    <property type="entry name" value="TRYPTOPHAN--TRNA LIGASE, MITOCHONDRIAL"/>
    <property type="match status" value="1"/>
</dbReference>
<dbReference type="Gene3D" id="1.10.240.10">
    <property type="entry name" value="Tyrosyl-Transfer RNA Synthetase"/>
    <property type="match status" value="1"/>
</dbReference>
<dbReference type="HAMAP" id="MF_00140_B">
    <property type="entry name" value="Trp_tRNA_synth_B"/>
    <property type="match status" value="1"/>
</dbReference>
<feature type="binding site" evidence="8">
    <location>
        <begin position="12"/>
        <end position="14"/>
    </location>
    <ligand>
        <name>ATP</name>
        <dbReference type="ChEBI" id="CHEBI:30616"/>
    </ligand>
</feature>
<evidence type="ECO:0000256" key="9">
    <source>
        <dbReference type="RuleBase" id="RU363036"/>
    </source>
</evidence>
<organism evidence="10 11">
    <name type="scientific">Chloracidobacterium sp. N</name>
    <dbReference type="NCBI Taxonomy" id="2821540"/>
    <lineage>
        <taxon>Bacteria</taxon>
        <taxon>Pseudomonadati</taxon>
        <taxon>Acidobacteriota</taxon>
        <taxon>Terriglobia</taxon>
        <taxon>Terriglobales</taxon>
        <taxon>Acidobacteriaceae</taxon>
        <taxon>Chloracidobacterium</taxon>
        <taxon>Chloracidobacterium aggregatum</taxon>
    </lineage>
</organism>
<comment type="function">
    <text evidence="8">Catalyzes the attachment of tryptophan to tRNA(Trp).</text>
</comment>
<proteinExistence type="inferred from homology"/>
<dbReference type="CDD" id="cd00806">
    <property type="entry name" value="TrpRS_core"/>
    <property type="match status" value="1"/>
</dbReference>
<feature type="short sequence motif" description="'KMSKS' region" evidence="8">
    <location>
        <begin position="193"/>
        <end position="197"/>
    </location>
</feature>
<dbReference type="InterPro" id="IPR024109">
    <property type="entry name" value="Trp-tRNA-ligase_bac-type"/>
</dbReference>
<evidence type="ECO:0000256" key="2">
    <source>
        <dbReference type="ARBA" id="ARBA00022598"/>
    </source>
</evidence>
<dbReference type="Pfam" id="PF00579">
    <property type="entry name" value="tRNA-synt_1b"/>
    <property type="match status" value="1"/>
</dbReference>
<dbReference type="PANTHER" id="PTHR43766:SF1">
    <property type="entry name" value="TRYPTOPHAN--TRNA LIGASE, MITOCHONDRIAL"/>
    <property type="match status" value="1"/>
</dbReference>
<evidence type="ECO:0000313" key="10">
    <source>
        <dbReference type="EMBL" id="QUV94019.1"/>
    </source>
</evidence>
<keyword evidence="8" id="KW-0963">Cytoplasm</keyword>
<evidence type="ECO:0000256" key="1">
    <source>
        <dbReference type="ARBA" id="ARBA00005594"/>
    </source>
</evidence>
<gene>
    <name evidence="8 10" type="primary">trpS</name>
    <name evidence="10" type="ORF">J8C05_00720</name>
</gene>
<evidence type="ECO:0000256" key="3">
    <source>
        <dbReference type="ARBA" id="ARBA00022741"/>
    </source>
</evidence>
<name>A0ABX8B3F2_9BACT</name>
<comment type="catalytic activity">
    <reaction evidence="7 8">
        <text>tRNA(Trp) + L-tryptophan + ATP = L-tryptophyl-tRNA(Trp) + AMP + diphosphate + H(+)</text>
        <dbReference type="Rhea" id="RHEA:24080"/>
        <dbReference type="Rhea" id="RHEA-COMP:9671"/>
        <dbReference type="Rhea" id="RHEA-COMP:9705"/>
        <dbReference type="ChEBI" id="CHEBI:15378"/>
        <dbReference type="ChEBI" id="CHEBI:30616"/>
        <dbReference type="ChEBI" id="CHEBI:33019"/>
        <dbReference type="ChEBI" id="CHEBI:57912"/>
        <dbReference type="ChEBI" id="CHEBI:78442"/>
        <dbReference type="ChEBI" id="CHEBI:78535"/>
        <dbReference type="ChEBI" id="CHEBI:456215"/>
        <dbReference type="EC" id="6.1.1.2"/>
    </reaction>
</comment>
<keyword evidence="6 8" id="KW-0030">Aminoacyl-tRNA synthetase</keyword>
<feature type="binding site" evidence="8">
    <location>
        <begin position="20"/>
        <end position="21"/>
    </location>
    <ligand>
        <name>ATP</name>
        <dbReference type="ChEBI" id="CHEBI:30616"/>
    </ligand>
</feature>
<dbReference type="InterPro" id="IPR050203">
    <property type="entry name" value="Trp-tRNA_synthetase"/>
</dbReference>
<dbReference type="InterPro" id="IPR014729">
    <property type="entry name" value="Rossmann-like_a/b/a_fold"/>
</dbReference>
<accession>A0ABX8B3F2</accession>
<sequence length="324" mass="35255">MTQPKRFLSGIQPSGKLHLGNYFGAIAQHLALQHEGEAFYFIANYHALTTINDAAQLRALTREVAAAYLALGLDPRRAVLFRQSDIPELHELAWLLATVTGMGLLERAHAYKDKVARGIAPKVGLFYYPVLMAADILAYRSNVVPVGADQVQHVEMTRDMAGYFNHTYGEVFVLPEVRVSEVAGIVPGTDGQKMSKSYGNVIELFADDAALKKSVMGIVTDSAPVEAPKDPERNTIFQLYALVATPEEKAAMADAFRAGGYGYGEAKKALLAKLKTFFGPARERFAALLARPDDIEDVLREGARRARTEALATIEAARAACGLA</sequence>
<dbReference type="EC" id="6.1.1.2" evidence="8"/>
<dbReference type="NCBIfam" id="TIGR00233">
    <property type="entry name" value="trpS"/>
    <property type="match status" value="1"/>
</dbReference>
<reference evidence="10 11" key="1">
    <citation type="submission" date="2021-03" db="EMBL/GenBank/DDBJ databases">
        <title>Genomic and phenotypic characterization of Chloracidobacterium isolates provides evidence for multiple species.</title>
        <authorList>
            <person name="Saini M.K."/>
            <person name="Costas A.M.G."/>
            <person name="Tank M."/>
            <person name="Bryant D.A."/>
        </authorList>
    </citation>
    <scope>NUCLEOTIDE SEQUENCE [LARGE SCALE GENOMIC DNA]</scope>
    <source>
        <strain evidence="10 11">N</strain>
    </source>
</reference>
<comment type="similarity">
    <text evidence="1 8 9">Belongs to the class-I aminoacyl-tRNA synthetase family.</text>
</comment>
<evidence type="ECO:0000313" key="11">
    <source>
        <dbReference type="Proteomes" id="UP000677668"/>
    </source>
</evidence>
<dbReference type="PROSITE" id="PS00178">
    <property type="entry name" value="AA_TRNA_LIGASE_I"/>
    <property type="match status" value="1"/>
</dbReference>
<protein>
    <recommendedName>
        <fullName evidence="8">Tryptophan--tRNA ligase</fullName>
        <ecNumber evidence="8">6.1.1.2</ecNumber>
    </recommendedName>
    <alternativeName>
        <fullName evidence="8">Tryptophanyl-tRNA synthetase</fullName>
        <shortName evidence="8">TrpRS</shortName>
    </alternativeName>
</protein>
<dbReference type="PRINTS" id="PR01039">
    <property type="entry name" value="TRNASYNTHTRP"/>
</dbReference>
<dbReference type="InterPro" id="IPR001412">
    <property type="entry name" value="aa-tRNA-synth_I_CS"/>
</dbReference>
<evidence type="ECO:0000256" key="6">
    <source>
        <dbReference type="ARBA" id="ARBA00023146"/>
    </source>
</evidence>
<feature type="binding site" evidence="8">
    <location>
        <position position="135"/>
    </location>
    <ligand>
        <name>L-tryptophan</name>
        <dbReference type="ChEBI" id="CHEBI:57912"/>
    </ligand>
</feature>
<dbReference type="InterPro" id="IPR002306">
    <property type="entry name" value="Trp-tRNA-ligase"/>
</dbReference>
<dbReference type="InterPro" id="IPR002305">
    <property type="entry name" value="aa-tRNA-synth_Ic"/>
</dbReference>
<feature type="short sequence motif" description="'HIGH' region" evidence="8">
    <location>
        <begin position="13"/>
        <end position="21"/>
    </location>
</feature>
<dbReference type="SUPFAM" id="SSF52374">
    <property type="entry name" value="Nucleotidylyl transferase"/>
    <property type="match status" value="1"/>
</dbReference>
<evidence type="ECO:0000256" key="4">
    <source>
        <dbReference type="ARBA" id="ARBA00022840"/>
    </source>
</evidence>
<comment type="subcellular location">
    <subcellularLocation>
        <location evidence="8">Cytoplasm</location>
    </subcellularLocation>
</comment>
<feature type="binding site" evidence="8">
    <location>
        <begin position="147"/>
        <end position="149"/>
    </location>
    <ligand>
        <name>ATP</name>
        <dbReference type="ChEBI" id="CHEBI:30616"/>
    </ligand>
</feature>
<dbReference type="RefSeq" id="WP_211422345.1">
    <property type="nucleotide sequence ID" value="NZ_CP072642.1"/>
</dbReference>
<keyword evidence="5 8" id="KW-0648">Protein biosynthesis</keyword>
<dbReference type="GO" id="GO:0004830">
    <property type="term" value="F:tryptophan-tRNA ligase activity"/>
    <property type="evidence" value="ECO:0007669"/>
    <property type="project" value="UniProtKB-EC"/>
</dbReference>
<evidence type="ECO:0000256" key="5">
    <source>
        <dbReference type="ARBA" id="ARBA00022917"/>
    </source>
</evidence>
<evidence type="ECO:0000256" key="8">
    <source>
        <dbReference type="HAMAP-Rule" id="MF_00140"/>
    </source>
</evidence>
<evidence type="ECO:0000256" key="7">
    <source>
        <dbReference type="ARBA" id="ARBA00049929"/>
    </source>
</evidence>
<dbReference type="Gene3D" id="3.40.50.620">
    <property type="entry name" value="HUPs"/>
    <property type="match status" value="1"/>
</dbReference>
<keyword evidence="4 8" id="KW-0067">ATP-binding</keyword>
<keyword evidence="3 8" id="KW-0547">Nucleotide-binding</keyword>
<dbReference type="Proteomes" id="UP000677668">
    <property type="component" value="Chromosome 1"/>
</dbReference>